<dbReference type="Pfam" id="PF00593">
    <property type="entry name" value="TonB_dep_Rec_b-barrel"/>
    <property type="match status" value="1"/>
</dbReference>
<dbReference type="Proteomes" id="UP000595448">
    <property type="component" value="Chromosome"/>
</dbReference>
<dbReference type="PANTHER" id="PTHR40980">
    <property type="entry name" value="PLUG DOMAIN-CONTAINING PROTEIN"/>
    <property type="match status" value="1"/>
</dbReference>
<keyword evidence="2 4" id="KW-0472">Membrane</keyword>
<reference evidence="7 8" key="1">
    <citation type="submission" date="2021-01" db="EMBL/GenBank/DDBJ databases">
        <title>Brevundimonas vitis sp. nov., an bacterium isolated from grape (Vitis vinifera).</title>
        <authorList>
            <person name="Jiang L."/>
            <person name="Lee J."/>
        </authorList>
    </citation>
    <scope>NUCLEOTIDE SEQUENCE [LARGE SCALE GENOMIC DNA]</scope>
    <source>
        <strain evidence="7 8">GRTSA-9</strain>
    </source>
</reference>
<evidence type="ECO:0000256" key="4">
    <source>
        <dbReference type="RuleBase" id="RU003357"/>
    </source>
</evidence>
<keyword evidence="8" id="KW-1185">Reference proteome</keyword>
<dbReference type="NCBIfam" id="TIGR01782">
    <property type="entry name" value="TonB-Xanth-Caul"/>
    <property type="match status" value="1"/>
</dbReference>
<feature type="domain" description="TonB-dependent receptor-like beta-barrel" evidence="5">
    <location>
        <begin position="458"/>
        <end position="992"/>
    </location>
</feature>
<dbReference type="InterPro" id="IPR037066">
    <property type="entry name" value="Plug_dom_sf"/>
</dbReference>
<accession>A0ABX7BLB3</accession>
<dbReference type="Pfam" id="PF07715">
    <property type="entry name" value="Plug"/>
    <property type="match status" value="1"/>
</dbReference>
<organism evidence="7 8">
    <name type="scientific">Brevundimonas vitisensis</name>
    <dbReference type="NCBI Taxonomy" id="2800818"/>
    <lineage>
        <taxon>Bacteria</taxon>
        <taxon>Pseudomonadati</taxon>
        <taxon>Pseudomonadota</taxon>
        <taxon>Alphaproteobacteria</taxon>
        <taxon>Caulobacterales</taxon>
        <taxon>Caulobacteraceae</taxon>
        <taxon>Brevundimonas</taxon>
    </lineage>
</organism>
<gene>
    <name evidence="7" type="ORF">JIP62_13910</name>
</gene>
<evidence type="ECO:0000256" key="2">
    <source>
        <dbReference type="ARBA" id="ARBA00023136"/>
    </source>
</evidence>
<keyword evidence="3" id="KW-0998">Cell outer membrane</keyword>
<evidence type="ECO:0000256" key="1">
    <source>
        <dbReference type="ARBA" id="ARBA00004442"/>
    </source>
</evidence>
<comment type="similarity">
    <text evidence="4">Belongs to the TonB-dependent receptor family.</text>
</comment>
<evidence type="ECO:0000256" key="3">
    <source>
        <dbReference type="ARBA" id="ARBA00023237"/>
    </source>
</evidence>
<evidence type="ECO:0000259" key="6">
    <source>
        <dbReference type="Pfam" id="PF07715"/>
    </source>
</evidence>
<keyword evidence="7" id="KW-0675">Receptor</keyword>
<evidence type="ECO:0000313" key="7">
    <source>
        <dbReference type="EMBL" id="QQQ18369.1"/>
    </source>
</evidence>
<evidence type="ECO:0000259" key="5">
    <source>
        <dbReference type="Pfam" id="PF00593"/>
    </source>
</evidence>
<name>A0ABX7BLB3_9CAUL</name>
<dbReference type="EMBL" id="CP067977">
    <property type="protein sequence ID" value="QQQ18369.1"/>
    <property type="molecule type" value="Genomic_DNA"/>
</dbReference>
<sequence>MLSNKQNGLRGNKVNHIDKTVAARRGGKPFGAALLCGASSLALGLMVLASPAAAQDADPETEATEVDELVVTGIRASLRSAQAIKENSDVFVDAITAEDIGALPDRSVTEALQRVPGVSISRFAGANDPDHFSVEGSGVVVRGLTFVRSELNGRDTFSANNGRDLSFADVPPELLGSVEVFKNVSADMIEGGIAGTVNLNTRKPFDSSGRVIAASLETNYGDLEQSLTPTISALISDRWETPAGEFGVMVSGVYSALDSRSDGLQSLNYRLDSSSGSDLWTPSGLAFRTQSFERERTGVAAAGQWRSNDRTMIATAQFLRSESTQAWTENAIETIVDDTNPRSPLPGTTWEYDDSGIFTGGTITSNAGWRSADPSVPLDGIQHSFVKRGVDQRYVTSDYGFNFKWSPTDRLRLNFDAQYVESTVENTDFQIANSFFAVDVLDLTGDTPTLTLLPPNATGSGDINAYLADPANYFWRNAMDHKEDSEGEEYALRADAEYDLDNGWLESVKVGARFAERDQTTRNSLYNWGVISELWNGATGPVWLDQGSVPTPRLTGGLSGAGTFDFSGQGVPITAYGYAGNPGADYDDAVAFALAMNAIWGGGGWVPLAQRANVIPGTEYTPGEINETNEQTTAAYALIKFNNNAEPIWGESIGISGNVGIRYVETQISAEGGLSFPTQAQVFTGDCSAPPAPGGSIPAFCLLTPAQQAAALAFATGTSIPNSAKHTYDNWLPSVNLKFQLTPSFLMRFGYTQAIRRSDLGLTRNQLQIAPRVIDNVFLGFEAQAGNTFLNPIKSEQFDLSAEWYFAPTGSVTLSVFTKTLEDVITNGFYERTITNNGQTYDVYVRGPANASEDGDIQGFEIAYQQFYEDLPGWMSGFGIQANYTFIDSSGVPQENLDPGKANPGGTEPAIDTSLLPLESLSEHNFNFAAIYENEKISARLAWNWRSEYVLTTRDEIVPFAPIYADDTGQLDGSFFYTVNDNFKVGVQGVNLLDETTQTFQVLNSELLMAPRSWFKNDRRFSFVVRATF</sequence>
<dbReference type="InterPro" id="IPR012910">
    <property type="entry name" value="Plug_dom"/>
</dbReference>
<dbReference type="InterPro" id="IPR000531">
    <property type="entry name" value="Beta-barrel_TonB"/>
</dbReference>
<proteinExistence type="inferred from homology"/>
<keyword evidence="4" id="KW-0798">TonB box</keyword>
<dbReference type="Gene3D" id="2.170.130.10">
    <property type="entry name" value="TonB-dependent receptor, plug domain"/>
    <property type="match status" value="1"/>
</dbReference>
<dbReference type="InterPro" id="IPR010104">
    <property type="entry name" value="TonB_rcpt_bac"/>
</dbReference>
<dbReference type="PANTHER" id="PTHR40980:SF3">
    <property type="entry name" value="TONB-DEPENDENT RECEPTOR-LIKE BETA-BARREL DOMAIN-CONTAINING PROTEIN"/>
    <property type="match status" value="1"/>
</dbReference>
<feature type="domain" description="TonB-dependent receptor plug" evidence="6">
    <location>
        <begin position="88"/>
        <end position="196"/>
    </location>
</feature>
<protein>
    <submittedName>
        <fullName evidence="7">TonB-dependent receptor</fullName>
    </submittedName>
</protein>
<comment type="subcellular location">
    <subcellularLocation>
        <location evidence="1 4">Cell outer membrane</location>
    </subcellularLocation>
</comment>
<dbReference type="SUPFAM" id="SSF56935">
    <property type="entry name" value="Porins"/>
    <property type="match status" value="1"/>
</dbReference>
<dbReference type="Gene3D" id="2.40.170.20">
    <property type="entry name" value="TonB-dependent receptor, beta-barrel domain"/>
    <property type="match status" value="1"/>
</dbReference>
<evidence type="ECO:0000313" key="8">
    <source>
        <dbReference type="Proteomes" id="UP000595448"/>
    </source>
</evidence>
<dbReference type="InterPro" id="IPR036942">
    <property type="entry name" value="Beta-barrel_TonB_sf"/>
</dbReference>